<gene>
    <name evidence="4" type="ORF">BMR1_01G01955</name>
</gene>
<evidence type="ECO:0000256" key="1">
    <source>
        <dbReference type="ARBA" id="ARBA00009875"/>
    </source>
</evidence>
<dbReference type="PRINTS" id="PR01250">
    <property type="entry name" value="RIBOSOMALL34"/>
</dbReference>
<name>I7J8G8_BABMR</name>
<organism evidence="4 5">
    <name type="scientific">Babesia microti (strain RI)</name>
    <dbReference type="NCBI Taxonomy" id="1133968"/>
    <lineage>
        <taxon>Eukaryota</taxon>
        <taxon>Sar</taxon>
        <taxon>Alveolata</taxon>
        <taxon>Apicomplexa</taxon>
        <taxon>Aconoidasida</taxon>
        <taxon>Piroplasmida</taxon>
        <taxon>Babesiidae</taxon>
        <taxon>Babesia</taxon>
    </lineage>
</organism>
<dbReference type="KEGG" id="bmic:BMR1_01G01955"/>
<dbReference type="GeneID" id="24423463"/>
<protein>
    <submittedName>
        <fullName evidence="4">Large subunit ribosomal protein L34e</fullName>
    </submittedName>
</protein>
<keyword evidence="2 4" id="KW-0689">Ribosomal protein</keyword>
<keyword evidence="3" id="KW-0687">Ribonucleoprotein</keyword>
<dbReference type="EMBL" id="FO082871">
    <property type="protein sequence ID" value="CCF72849.1"/>
    <property type="molecule type" value="Genomic_DNA"/>
</dbReference>
<dbReference type="OMA" id="RCHKCVR"/>
<dbReference type="InterPro" id="IPR038562">
    <property type="entry name" value="Ribosomal_eL34_C_sf"/>
</dbReference>
<evidence type="ECO:0000256" key="2">
    <source>
        <dbReference type="ARBA" id="ARBA00022980"/>
    </source>
</evidence>
<reference evidence="4 5" key="2">
    <citation type="journal article" date="2013" name="PLoS ONE">
        <title>Whole genome mapping and re-organization of the nuclear and mitochondrial genomes of Babesia microti isolates.</title>
        <authorList>
            <person name="Cornillot E."/>
            <person name="Dassouli A."/>
            <person name="Garg A."/>
            <person name="Pachikara N."/>
            <person name="Randazzo S."/>
            <person name="Depoix D."/>
            <person name="Carcy B."/>
            <person name="Delbecq S."/>
            <person name="Frutos R."/>
            <person name="Silva J.C."/>
            <person name="Sutton R."/>
            <person name="Krause P.J."/>
            <person name="Mamoun C.B."/>
        </authorList>
    </citation>
    <scope>NUCLEOTIDE SEQUENCE [LARGE SCALE GENOMIC DNA]</scope>
    <source>
        <strain evidence="4 5">RI</strain>
    </source>
</reference>
<dbReference type="GO" id="GO:0006412">
    <property type="term" value="P:translation"/>
    <property type="evidence" value="ECO:0007669"/>
    <property type="project" value="InterPro"/>
</dbReference>
<dbReference type="Proteomes" id="UP000002899">
    <property type="component" value="Chromosome I"/>
</dbReference>
<proteinExistence type="inferred from homology"/>
<dbReference type="OrthoDB" id="277449at2759"/>
<reference evidence="4 5" key="1">
    <citation type="journal article" date="2012" name="Nucleic Acids Res.">
        <title>Sequencing of the smallest Apicomplexan genome from the human pathogen Babesia microti.</title>
        <authorList>
            <person name="Cornillot E."/>
            <person name="Hadj-Kaddour K."/>
            <person name="Dassouli A."/>
            <person name="Noel B."/>
            <person name="Ranwez V."/>
            <person name="Vacherie B."/>
            <person name="Augagneur Y."/>
            <person name="Bres V."/>
            <person name="Duclos A."/>
            <person name="Randazzo S."/>
            <person name="Carcy B."/>
            <person name="Debierre-Grockiego F."/>
            <person name="Delbecq S."/>
            <person name="Moubri-Menage K."/>
            <person name="Shams-Eldin H."/>
            <person name="Usmani-Brown S."/>
            <person name="Bringaud F."/>
            <person name="Wincker P."/>
            <person name="Vivares C.P."/>
            <person name="Schwarz R.T."/>
            <person name="Schetters T.P."/>
            <person name="Krause P.J."/>
            <person name="Gorenflot A."/>
            <person name="Berry V."/>
            <person name="Barbe V."/>
            <person name="Ben Mamoun C."/>
        </authorList>
    </citation>
    <scope>NUCLEOTIDE SEQUENCE [LARGE SCALE GENOMIC DNA]</scope>
    <source>
        <strain evidence="4 5">RI</strain>
    </source>
</reference>
<sequence length="118" mass="13553">MSKRVTLRRHNAYHTRSNFAKKVKTPGARVVFQHLKKKAKPALCGDCKGKLQGVVAARPEVNKNLKRRQRKVYRVYGGSLCHKCVRDRIIRAFLKEEQKCVKKVVEERVKQKKAAGKG</sequence>
<dbReference type="Gene3D" id="6.20.340.10">
    <property type="match status" value="1"/>
</dbReference>
<comment type="similarity">
    <text evidence="1">Belongs to the eukaryotic ribosomal protein eL34 family.</text>
</comment>
<keyword evidence="5" id="KW-1185">Reference proteome</keyword>
<dbReference type="GO" id="GO:0005840">
    <property type="term" value="C:ribosome"/>
    <property type="evidence" value="ECO:0007669"/>
    <property type="project" value="UniProtKB-KW"/>
</dbReference>
<dbReference type="RefSeq" id="XP_012647458.1">
    <property type="nucleotide sequence ID" value="XM_012792004.1"/>
</dbReference>
<dbReference type="Gene3D" id="6.20.370.70">
    <property type="match status" value="1"/>
</dbReference>
<evidence type="ECO:0000313" key="5">
    <source>
        <dbReference type="Proteomes" id="UP000002899"/>
    </source>
</evidence>
<dbReference type="GO" id="GO:1990904">
    <property type="term" value="C:ribonucleoprotein complex"/>
    <property type="evidence" value="ECO:0007669"/>
    <property type="project" value="UniProtKB-KW"/>
</dbReference>
<accession>I7J8G8</accession>
<dbReference type="AlphaFoldDB" id="I7J8G8"/>
<evidence type="ECO:0000256" key="3">
    <source>
        <dbReference type="ARBA" id="ARBA00023274"/>
    </source>
</evidence>
<reference evidence="4 5" key="3">
    <citation type="journal article" date="2016" name="Sci. Rep.">
        <title>Genome-wide diversity and gene expression profiling of Babesia microti isolates identify polymorphic genes that mediate host-pathogen interactions.</title>
        <authorList>
            <person name="Silva J.C."/>
            <person name="Cornillot E."/>
            <person name="McCracken C."/>
            <person name="Usmani-Brown S."/>
            <person name="Dwivedi A."/>
            <person name="Ifeonu O.O."/>
            <person name="Crabtree J."/>
            <person name="Gotia H.T."/>
            <person name="Virji A.Z."/>
            <person name="Reynes C."/>
            <person name="Colinge J."/>
            <person name="Kumar V."/>
            <person name="Lawres L."/>
            <person name="Pazzi J.E."/>
            <person name="Pablo J.V."/>
            <person name="Hung C."/>
            <person name="Brancato J."/>
            <person name="Kumari P."/>
            <person name="Orvis J."/>
            <person name="Tretina K."/>
            <person name="Chibucos M."/>
            <person name="Ott S."/>
            <person name="Sadzewicz L."/>
            <person name="Sengamalay N."/>
            <person name="Shetty A.C."/>
            <person name="Su Q."/>
            <person name="Tallon L."/>
            <person name="Fraser C.M."/>
            <person name="Frutos R."/>
            <person name="Molina D.M."/>
            <person name="Krause P.J."/>
            <person name="Ben Mamoun C."/>
        </authorList>
    </citation>
    <scope>NUCLEOTIDE SEQUENCE [LARGE SCALE GENOMIC DNA]</scope>
    <source>
        <strain evidence="4 5">RI</strain>
    </source>
</reference>
<evidence type="ECO:0000313" key="4">
    <source>
        <dbReference type="EMBL" id="CCF72849.1"/>
    </source>
</evidence>
<dbReference type="InterPro" id="IPR008195">
    <property type="entry name" value="Ribosomal_eL34"/>
</dbReference>
<dbReference type="VEuPathDB" id="PiroplasmaDB:BMR1_01G01955"/>
<dbReference type="Pfam" id="PF01199">
    <property type="entry name" value="Ribosomal_L34e"/>
    <property type="match status" value="1"/>
</dbReference>
<dbReference type="PANTHER" id="PTHR10759">
    <property type="entry name" value="60S RIBOSOMAL PROTEIN L34"/>
    <property type="match status" value="1"/>
</dbReference>
<dbReference type="GO" id="GO:0003735">
    <property type="term" value="F:structural constituent of ribosome"/>
    <property type="evidence" value="ECO:0007669"/>
    <property type="project" value="InterPro"/>
</dbReference>